<dbReference type="GO" id="GO:0008703">
    <property type="term" value="F:5-amino-6-(5-phosphoribosylamino)uracil reductase activity"/>
    <property type="evidence" value="ECO:0007669"/>
    <property type="project" value="InterPro"/>
</dbReference>
<name>A0A7K0C851_9ACTN</name>
<dbReference type="InterPro" id="IPR002734">
    <property type="entry name" value="RibDG_C"/>
</dbReference>
<keyword evidence="3" id="KW-1185">Reference proteome</keyword>
<dbReference type="InterPro" id="IPR050765">
    <property type="entry name" value="Riboflavin_Biosynth_HTPR"/>
</dbReference>
<reference evidence="2 3" key="1">
    <citation type="submission" date="2019-10" db="EMBL/GenBank/DDBJ databases">
        <title>Actinomadura rubteroloni sp. nov. and Actinomadura macrotermitis sp. nov., isolated from the gut of fungus growing-termite Macrotermes natalensis.</title>
        <authorList>
            <person name="Benndorf R."/>
            <person name="Martin K."/>
            <person name="Kuefner M."/>
            <person name="De Beer W."/>
            <person name="Kaster A.-K."/>
            <person name="Vollmers J."/>
            <person name="Poulsen M."/>
            <person name="Beemelmanns C."/>
        </authorList>
    </citation>
    <scope>NUCLEOTIDE SEQUENCE [LARGE SCALE GENOMIC DNA]</scope>
    <source>
        <strain evidence="2 3">RB68</strain>
    </source>
</reference>
<dbReference type="PANTHER" id="PTHR38011">
    <property type="entry name" value="DIHYDROFOLATE REDUCTASE FAMILY PROTEIN (AFU_ORTHOLOGUE AFUA_8G06820)"/>
    <property type="match status" value="1"/>
</dbReference>
<evidence type="ECO:0000313" key="3">
    <source>
        <dbReference type="Proteomes" id="UP000487268"/>
    </source>
</evidence>
<sequence length="199" mass="20868">MSKTVLYMSMSVDGFIAGPNAAPGNGLGDGGQRLHEWFLPDGDAEHRAGDRSAGVNREIMDEAMATGAVVVGRRTFELAGGWGGDHHDGVPIFVLSRRPPDPGLRWPGVTYTGDVTAAVSLAKDAAGGKDVLVHGARTARSALAAGVLDELQIHLVPVLLGQGEPLFADMPPDHLELELLRAVDGPGVAHLRYRVRAAG</sequence>
<dbReference type="EMBL" id="WEGH01000007">
    <property type="protein sequence ID" value="MQY09620.1"/>
    <property type="molecule type" value="Genomic_DNA"/>
</dbReference>
<dbReference type="Proteomes" id="UP000487268">
    <property type="component" value="Unassembled WGS sequence"/>
</dbReference>
<protein>
    <recommendedName>
        <fullName evidence="1">Bacterial bifunctional deaminase-reductase C-terminal domain-containing protein</fullName>
    </recommendedName>
</protein>
<accession>A0A7K0C851</accession>
<gene>
    <name evidence="2" type="ORF">ACRB68_77490</name>
</gene>
<dbReference type="SUPFAM" id="SSF53597">
    <property type="entry name" value="Dihydrofolate reductase-like"/>
    <property type="match status" value="1"/>
</dbReference>
<dbReference type="PANTHER" id="PTHR38011:SF12">
    <property type="entry name" value="BIFUNCTIONAL DEAMINASE-REDUCTASE DOMAIN PROTEIN"/>
    <property type="match status" value="1"/>
</dbReference>
<evidence type="ECO:0000259" key="1">
    <source>
        <dbReference type="Pfam" id="PF01872"/>
    </source>
</evidence>
<feature type="domain" description="Bacterial bifunctional deaminase-reductase C-terminal" evidence="1">
    <location>
        <begin position="5"/>
        <end position="181"/>
    </location>
</feature>
<dbReference type="Gene3D" id="3.40.430.10">
    <property type="entry name" value="Dihydrofolate Reductase, subunit A"/>
    <property type="match status" value="1"/>
</dbReference>
<comment type="caution">
    <text evidence="2">The sequence shown here is derived from an EMBL/GenBank/DDBJ whole genome shotgun (WGS) entry which is preliminary data.</text>
</comment>
<dbReference type="RefSeq" id="WP_153541776.1">
    <property type="nucleotide sequence ID" value="NZ_WEGH01000007.1"/>
</dbReference>
<dbReference type="AlphaFoldDB" id="A0A7K0C851"/>
<evidence type="ECO:0000313" key="2">
    <source>
        <dbReference type="EMBL" id="MQY09620.1"/>
    </source>
</evidence>
<dbReference type="OrthoDB" id="2313602at2"/>
<proteinExistence type="predicted"/>
<dbReference type="GO" id="GO:0009231">
    <property type="term" value="P:riboflavin biosynthetic process"/>
    <property type="evidence" value="ECO:0007669"/>
    <property type="project" value="InterPro"/>
</dbReference>
<organism evidence="2 3">
    <name type="scientific">Actinomadura macrotermitis</name>
    <dbReference type="NCBI Taxonomy" id="2585200"/>
    <lineage>
        <taxon>Bacteria</taxon>
        <taxon>Bacillati</taxon>
        <taxon>Actinomycetota</taxon>
        <taxon>Actinomycetes</taxon>
        <taxon>Streptosporangiales</taxon>
        <taxon>Thermomonosporaceae</taxon>
        <taxon>Actinomadura</taxon>
    </lineage>
</organism>
<dbReference type="InterPro" id="IPR024072">
    <property type="entry name" value="DHFR-like_dom_sf"/>
</dbReference>
<dbReference type="Pfam" id="PF01872">
    <property type="entry name" value="RibD_C"/>
    <property type="match status" value="1"/>
</dbReference>